<reference evidence="8 9" key="1">
    <citation type="submission" date="2020-08" db="EMBL/GenBank/DDBJ databases">
        <title>Genomic Encyclopedia of Type Strains, Phase IV (KMG-IV): sequencing the most valuable type-strain genomes for metagenomic binning, comparative biology and taxonomic classification.</title>
        <authorList>
            <person name="Goeker M."/>
        </authorList>
    </citation>
    <scope>NUCLEOTIDE SEQUENCE [LARGE SCALE GENOMIC DNA]</scope>
    <source>
        <strain evidence="8 9">DSM 102044</strain>
    </source>
</reference>
<evidence type="ECO:0000256" key="1">
    <source>
        <dbReference type="ARBA" id="ARBA00004141"/>
    </source>
</evidence>
<evidence type="ECO:0000256" key="4">
    <source>
        <dbReference type="ARBA" id="ARBA00022989"/>
    </source>
</evidence>
<protein>
    <submittedName>
        <fullName evidence="8">Putative flippase GtrA</fullName>
    </submittedName>
</protein>
<dbReference type="InterPro" id="IPR051401">
    <property type="entry name" value="GtrA_CellWall_Glycosyl"/>
</dbReference>
<gene>
    <name evidence="8" type="ORF">FHS59_000337</name>
</gene>
<comment type="similarity">
    <text evidence="2">Belongs to the GtrA family.</text>
</comment>
<keyword evidence="5 6" id="KW-0472">Membrane</keyword>
<dbReference type="EMBL" id="JACIJO010000001">
    <property type="protein sequence ID" value="MBB6324722.1"/>
    <property type="molecule type" value="Genomic_DNA"/>
</dbReference>
<name>A0A841M9W2_9BACT</name>
<sequence length="163" mass="18527">MASFLNRGIESFLQLFYPIFRKWLAYDVYAYLAVGAINTALNILLFAVFYEFILPKEGWIIDGYTIASYTIALLLAFFITIPTGFWLSKNFAFRSASTGAKKTGKQLFKYILVVGQGLGSDYLILKGLILFLNMEPTLAKIFSTMIVLTVNFLLQKYFTFKNA</sequence>
<evidence type="ECO:0000259" key="7">
    <source>
        <dbReference type="Pfam" id="PF04138"/>
    </source>
</evidence>
<dbReference type="Pfam" id="PF04138">
    <property type="entry name" value="GtrA_DPMS_TM"/>
    <property type="match status" value="1"/>
</dbReference>
<comment type="subcellular location">
    <subcellularLocation>
        <location evidence="1">Membrane</location>
        <topology evidence="1">Multi-pass membrane protein</topology>
    </subcellularLocation>
</comment>
<keyword evidence="4 6" id="KW-1133">Transmembrane helix</keyword>
<dbReference type="PANTHER" id="PTHR38459">
    <property type="entry name" value="PROPHAGE BACTOPRENOL-LINKED GLUCOSE TRANSLOCASE HOMOLOG"/>
    <property type="match status" value="1"/>
</dbReference>
<evidence type="ECO:0000313" key="9">
    <source>
        <dbReference type="Proteomes" id="UP000588604"/>
    </source>
</evidence>
<dbReference type="GO" id="GO:0000271">
    <property type="term" value="P:polysaccharide biosynthetic process"/>
    <property type="evidence" value="ECO:0007669"/>
    <property type="project" value="InterPro"/>
</dbReference>
<feature type="transmembrane region" description="Helical" evidence="6">
    <location>
        <begin position="66"/>
        <end position="87"/>
    </location>
</feature>
<evidence type="ECO:0000256" key="3">
    <source>
        <dbReference type="ARBA" id="ARBA00022692"/>
    </source>
</evidence>
<dbReference type="Proteomes" id="UP000588604">
    <property type="component" value="Unassembled WGS sequence"/>
</dbReference>
<dbReference type="AlphaFoldDB" id="A0A841M9W2"/>
<evidence type="ECO:0000313" key="8">
    <source>
        <dbReference type="EMBL" id="MBB6324722.1"/>
    </source>
</evidence>
<evidence type="ECO:0000256" key="5">
    <source>
        <dbReference type="ARBA" id="ARBA00023136"/>
    </source>
</evidence>
<keyword evidence="3 6" id="KW-0812">Transmembrane</keyword>
<evidence type="ECO:0000256" key="6">
    <source>
        <dbReference type="SAM" id="Phobius"/>
    </source>
</evidence>
<evidence type="ECO:0000256" key="2">
    <source>
        <dbReference type="ARBA" id="ARBA00009399"/>
    </source>
</evidence>
<feature type="transmembrane region" description="Helical" evidence="6">
    <location>
        <begin position="107"/>
        <end position="125"/>
    </location>
</feature>
<comment type="caution">
    <text evidence="8">The sequence shown here is derived from an EMBL/GenBank/DDBJ whole genome shotgun (WGS) entry which is preliminary data.</text>
</comment>
<organism evidence="8 9">
    <name type="scientific">Algoriphagus iocasae</name>
    <dbReference type="NCBI Taxonomy" id="1836499"/>
    <lineage>
        <taxon>Bacteria</taxon>
        <taxon>Pseudomonadati</taxon>
        <taxon>Bacteroidota</taxon>
        <taxon>Cytophagia</taxon>
        <taxon>Cytophagales</taxon>
        <taxon>Cyclobacteriaceae</taxon>
        <taxon>Algoriphagus</taxon>
    </lineage>
</organism>
<dbReference type="InterPro" id="IPR007267">
    <property type="entry name" value="GtrA_DPMS_TM"/>
</dbReference>
<feature type="domain" description="GtrA/DPMS transmembrane" evidence="7">
    <location>
        <begin position="31"/>
        <end position="160"/>
    </location>
</feature>
<dbReference type="PANTHER" id="PTHR38459:SF1">
    <property type="entry name" value="PROPHAGE BACTOPRENOL-LINKED GLUCOSE TRANSLOCASE HOMOLOG"/>
    <property type="match status" value="1"/>
</dbReference>
<proteinExistence type="inferred from homology"/>
<keyword evidence="9" id="KW-1185">Reference proteome</keyword>
<feature type="transmembrane region" description="Helical" evidence="6">
    <location>
        <begin position="28"/>
        <end position="54"/>
    </location>
</feature>
<dbReference type="GO" id="GO:0005886">
    <property type="term" value="C:plasma membrane"/>
    <property type="evidence" value="ECO:0007669"/>
    <property type="project" value="TreeGrafter"/>
</dbReference>
<feature type="transmembrane region" description="Helical" evidence="6">
    <location>
        <begin position="137"/>
        <end position="154"/>
    </location>
</feature>
<accession>A0A841M9W2</accession>
<dbReference type="RefSeq" id="WP_184492682.1">
    <property type="nucleotide sequence ID" value="NZ_JACIJO010000001.1"/>
</dbReference>